<comment type="caution">
    <text evidence="1">The sequence shown here is derived from an EMBL/GenBank/DDBJ whole genome shotgun (WGS) entry which is preliminary data.</text>
</comment>
<organism evidence="1 2">
    <name type="scientific">Plasticicumulans acidivorans</name>
    <dbReference type="NCBI Taxonomy" id="886464"/>
    <lineage>
        <taxon>Bacteria</taxon>
        <taxon>Pseudomonadati</taxon>
        <taxon>Pseudomonadota</taxon>
        <taxon>Gammaproteobacteria</taxon>
        <taxon>Candidatus Competibacteraceae</taxon>
        <taxon>Plasticicumulans</taxon>
    </lineage>
</organism>
<accession>A0A317MXQ3</accession>
<dbReference type="EMBL" id="QGTJ01000003">
    <property type="protein sequence ID" value="PWV63192.1"/>
    <property type="molecule type" value="Genomic_DNA"/>
</dbReference>
<evidence type="ECO:0000313" key="1">
    <source>
        <dbReference type="EMBL" id="PWV63192.1"/>
    </source>
</evidence>
<proteinExistence type="predicted"/>
<dbReference type="AlphaFoldDB" id="A0A317MXQ3"/>
<sequence>MATIIHSIPGRLRLRAHEVTDPQLLDLLHEAVAAAGARIEQLNLRARSLVLRYDPAQLRSETLVAALADAGLLEPAHHAPARRSGGSGLVHTLGTAIGSALVKAVWSKGIERAAGSVVGGLVGRR</sequence>
<dbReference type="Proteomes" id="UP000246569">
    <property type="component" value="Unassembled WGS sequence"/>
</dbReference>
<protein>
    <submittedName>
        <fullName evidence="1">Uncharacterized protein</fullName>
    </submittedName>
</protein>
<dbReference type="RefSeq" id="WP_110017704.1">
    <property type="nucleotide sequence ID" value="NZ_QGTJ01000003.1"/>
</dbReference>
<keyword evidence="2" id="KW-1185">Reference proteome</keyword>
<name>A0A317MXQ3_9GAMM</name>
<reference evidence="1 2" key="1">
    <citation type="submission" date="2018-05" db="EMBL/GenBank/DDBJ databases">
        <title>Genomic Encyclopedia of Type Strains, Phase IV (KMG-IV): sequencing the most valuable type-strain genomes for metagenomic binning, comparative biology and taxonomic classification.</title>
        <authorList>
            <person name="Goeker M."/>
        </authorList>
    </citation>
    <scope>NUCLEOTIDE SEQUENCE [LARGE SCALE GENOMIC DNA]</scope>
    <source>
        <strain evidence="1 2">DSM 23606</strain>
    </source>
</reference>
<gene>
    <name evidence="1" type="ORF">C7443_103117</name>
</gene>
<dbReference type="OrthoDB" id="9794780at2"/>
<evidence type="ECO:0000313" key="2">
    <source>
        <dbReference type="Proteomes" id="UP000246569"/>
    </source>
</evidence>